<protein>
    <submittedName>
        <fullName evidence="2">Uncharacterized protein</fullName>
    </submittedName>
</protein>
<dbReference type="AlphaFoldDB" id="A0A4Z2GFC6"/>
<name>A0A4Z2GFC6_9TELE</name>
<feature type="region of interest" description="Disordered" evidence="1">
    <location>
        <begin position="25"/>
        <end position="50"/>
    </location>
</feature>
<gene>
    <name evidence="2" type="ORF">EYF80_037707</name>
</gene>
<proteinExistence type="predicted"/>
<sequence length="217" mass="24651">MEVNWSNTVETGLSLEAKNSLLSLSDTGDDKEEAPEHHNSHDHPKHHQPHLHRLLHERGERCWDTYEFQRPRFIHSSLVISPANTCHLHSSSIVIYNSTIVIDEVSRQEIQALQVFGRCSREGHDFSDSLVETLVGSVPQEVGQVTTTLRPSSGFTSIEFFLKFGNILYRPTDMKNFSASSKSCSSAQEASEYWYIRRVASSSNFCRKAFAWFSTSD</sequence>
<evidence type="ECO:0000256" key="1">
    <source>
        <dbReference type="SAM" id="MobiDB-lite"/>
    </source>
</evidence>
<evidence type="ECO:0000313" key="2">
    <source>
        <dbReference type="EMBL" id="TNN52099.1"/>
    </source>
</evidence>
<keyword evidence="3" id="KW-1185">Reference proteome</keyword>
<evidence type="ECO:0000313" key="3">
    <source>
        <dbReference type="Proteomes" id="UP000314294"/>
    </source>
</evidence>
<dbReference type="Proteomes" id="UP000314294">
    <property type="component" value="Unassembled WGS sequence"/>
</dbReference>
<reference evidence="2 3" key="1">
    <citation type="submission" date="2019-03" db="EMBL/GenBank/DDBJ databases">
        <title>First draft genome of Liparis tanakae, snailfish: a comprehensive survey of snailfish specific genes.</title>
        <authorList>
            <person name="Kim W."/>
            <person name="Song I."/>
            <person name="Jeong J.-H."/>
            <person name="Kim D."/>
            <person name="Kim S."/>
            <person name="Ryu S."/>
            <person name="Song J.Y."/>
            <person name="Lee S.K."/>
        </authorList>
    </citation>
    <scope>NUCLEOTIDE SEQUENCE [LARGE SCALE GENOMIC DNA]</scope>
    <source>
        <tissue evidence="2">Muscle</tissue>
    </source>
</reference>
<accession>A0A4Z2GFC6</accession>
<dbReference type="EMBL" id="SRLO01000559">
    <property type="protein sequence ID" value="TNN52099.1"/>
    <property type="molecule type" value="Genomic_DNA"/>
</dbReference>
<organism evidence="2 3">
    <name type="scientific">Liparis tanakae</name>
    <name type="common">Tanaka's snailfish</name>
    <dbReference type="NCBI Taxonomy" id="230148"/>
    <lineage>
        <taxon>Eukaryota</taxon>
        <taxon>Metazoa</taxon>
        <taxon>Chordata</taxon>
        <taxon>Craniata</taxon>
        <taxon>Vertebrata</taxon>
        <taxon>Euteleostomi</taxon>
        <taxon>Actinopterygii</taxon>
        <taxon>Neopterygii</taxon>
        <taxon>Teleostei</taxon>
        <taxon>Neoteleostei</taxon>
        <taxon>Acanthomorphata</taxon>
        <taxon>Eupercaria</taxon>
        <taxon>Perciformes</taxon>
        <taxon>Cottioidei</taxon>
        <taxon>Cottales</taxon>
        <taxon>Liparidae</taxon>
        <taxon>Liparis</taxon>
    </lineage>
</organism>
<comment type="caution">
    <text evidence="2">The sequence shown here is derived from an EMBL/GenBank/DDBJ whole genome shotgun (WGS) entry which is preliminary data.</text>
</comment>